<dbReference type="Proteomes" id="UP000276133">
    <property type="component" value="Unassembled WGS sequence"/>
</dbReference>
<evidence type="ECO:0000313" key="1">
    <source>
        <dbReference type="EMBL" id="RNA00040.1"/>
    </source>
</evidence>
<accession>A0A3M7PLT9</accession>
<keyword evidence="2" id="KW-1185">Reference proteome</keyword>
<reference evidence="1 2" key="1">
    <citation type="journal article" date="2018" name="Sci. Rep.">
        <title>Genomic signatures of local adaptation to the degree of environmental predictability in rotifers.</title>
        <authorList>
            <person name="Franch-Gras L."/>
            <person name="Hahn C."/>
            <person name="Garcia-Roger E.M."/>
            <person name="Carmona M.J."/>
            <person name="Serra M."/>
            <person name="Gomez A."/>
        </authorList>
    </citation>
    <scope>NUCLEOTIDE SEQUENCE [LARGE SCALE GENOMIC DNA]</scope>
    <source>
        <strain evidence="1">HYR1</strain>
    </source>
</reference>
<proteinExistence type="predicted"/>
<protein>
    <submittedName>
        <fullName evidence="1">Uncharacterized protein</fullName>
    </submittedName>
</protein>
<comment type="caution">
    <text evidence="1">The sequence shown here is derived from an EMBL/GenBank/DDBJ whole genome shotgun (WGS) entry which is preliminary data.</text>
</comment>
<sequence length="61" mass="7607">MINWHVPSRIIQKIRFVQLPRRHDFTLERQLVKNCEQRFNFFRVVNVWNRLERVVINSDTL</sequence>
<dbReference type="AlphaFoldDB" id="A0A3M7PLT9"/>
<organism evidence="1 2">
    <name type="scientific">Brachionus plicatilis</name>
    <name type="common">Marine rotifer</name>
    <name type="synonym">Brachionus muelleri</name>
    <dbReference type="NCBI Taxonomy" id="10195"/>
    <lineage>
        <taxon>Eukaryota</taxon>
        <taxon>Metazoa</taxon>
        <taxon>Spiralia</taxon>
        <taxon>Gnathifera</taxon>
        <taxon>Rotifera</taxon>
        <taxon>Eurotatoria</taxon>
        <taxon>Monogononta</taxon>
        <taxon>Pseudotrocha</taxon>
        <taxon>Ploima</taxon>
        <taxon>Brachionidae</taxon>
        <taxon>Brachionus</taxon>
    </lineage>
</organism>
<evidence type="ECO:0000313" key="2">
    <source>
        <dbReference type="Proteomes" id="UP000276133"/>
    </source>
</evidence>
<dbReference type="EMBL" id="REGN01009950">
    <property type="protein sequence ID" value="RNA00040.1"/>
    <property type="molecule type" value="Genomic_DNA"/>
</dbReference>
<gene>
    <name evidence="1" type="ORF">BpHYR1_025385</name>
</gene>
<name>A0A3M7PLT9_BRAPC</name>